<proteinExistence type="predicted"/>
<evidence type="ECO:0000256" key="2">
    <source>
        <dbReference type="ARBA" id="ARBA00004370"/>
    </source>
</evidence>
<sequence length="84" mass="9303">MTLLRNLVLNAAADTGGNGIRIWSQGDRRKIHIEVTDCGSGISEEKVEKIKEPFYRIDKSRSREAGGSGLGLTTCEQIIIRICR</sequence>
<dbReference type="Proteomes" id="UP000003438">
    <property type="component" value="Unassembled WGS sequence"/>
</dbReference>
<name>D1PMA4_9FIRM</name>
<dbReference type="GO" id="GO:0016036">
    <property type="term" value="P:cellular response to phosphate starvation"/>
    <property type="evidence" value="ECO:0007669"/>
    <property type="project" value="TreeGrafter"/>
</dbReference>
<evidence type="ECO:0000256" key="1">
    <source>
        <dbReference type="ARBA" id="ARBA00000085"/>
    </source>
</evidence>
<comment type="catalytic activity">
    <reaction evidence="1">
        <text>ATP + protein L-histidine = ADP + protein N-phospho-L-histidine.</text>
        <dbReference type="EC" id="2.7.13.3"/>
    </reaction>
</comment>
<evidence type="ECO:0000313" key="9">
    <source>
        <dbReference type="EMBL" id="EFB75689.1"/>
    </source>
</evidence>
<comment type="subcellular location">
    <subcellularLocation>
        <location evidence="2">Membrane</location>
    </subcellularLocation>
</comment>
<protein>
    <recommendedName>
        <fullName evidence="3">histidine kinase</fullName>
        <ecNumber evidence="3">2.7.13.3</ecNumber>
    </recommendedName>
</protein>
<gene>
    <name evidence="9" type="ORF">SUBVAR_05463</name>
</gene>
<dbReference type="InterPro" id="IPR004358">
    <property type="entry name" value="Sig_transdc_His_kin-like_C"/>
</dbReference>
<dbReference type="GO" id="GO:0004721">
    <property type="term" value="F:phosphoprotein phosphatase activity"/>
    <property type="evidence" value="ECO:0007669"/>
    <property type="project" value="TreeGrafter"/>
</dbReference>
<dbReference type="SMART" id="SM00387">
    <property type="entry name" value="HATPase_c"/>
    <property type="match status" value="1"/>
</dbReference>
<dbReference type="Gene3D" id="3.30.565.10">
    <property type="entry name" value="Histidine kinase-like ATPase, C-terminal domain"/>
    <property type="match status" value="1"/>
</dbReference>
<accession>D1PMA4</accession>
<dbReference type="EC" id="2.7.13.3" evidence="3"/>
<dbReference type="PANTHER" id="PTHR45453">
    <property type="entry name" value="PHOSPHATE REGULON SENSOR PROTEIN PHOR"/>
    <property type="match status" value="1"/>
</dbReference>
<dbReference type="EMBL" id="ACBY02000023">
    <property type="protein sequence ID" value="EFB75689.1"/>
    <property type="molecule type" value="Genomic_DNA"/>
</dbReference>
<feature type="domain" description="Histidine kinase" evidence="8">
    <location>
        <begin position="1"/>
        <end position="79"/>
    </location>
</feature>
<keyword evidence="5" id="KW-0808">Transferase</keyword>
<evidence type="ECO:0000256" key="7">
    <source>
        <dbReference type="ARBA" id="ARBA00023012"/>
    </source>
</evidence>
<dbReference type="PRINTS" id="PR00344">
    <property type="entry name" value="BCTRLSENSOR"/>
</dbReference>
<dbReference type="Pfam" id="PF02518">
    <property type="entry name" value="HATPase_c"/>
    <property type="match status" value="1"/>
</dbReference>
<dbReference type="InterPro" id="IPR036890">
    <property type="entry name" value="HATPase_C_sf"/>
</dbReference>
<dbReference type="PANTHER" id="PTHR45453:SF1">
    <property type="entry name" value="PHOSPHATE REGULON SENSOR PROTEIN PHOR"/>
    <property type="match status" value="1"/>
</dbReference>
<evidence type="ECO:0000313" key="10">
    <source>
        <dbReference type="Proteomes" id="UP000003438"/>
    </source>
</evidence>
<evidence type="ECO:0000256" key="3">
    <source>
        <dbReference type="ARBA" id="ARBA00012438"/>
    </source>
</evidence>
<dbReference type="InterPro" id="IPR003594">
    <property type="entry name" value="HATPase_dom"/>
</dbReference>
<dbReference type="SUPFAM" id="SSF55874">
    <property type="entry name" value="ATPase domain of HSP90 chaperone/DNA topoisomerase II/histidine kinase"/>
    <property type="match status" value="1"/>
</dbReference>
<dbReference type="InterPro" id="IPR050351">
    <property type="entry name" value="BphY/WalK/GraS-like"/>
</dbReference>
<dbReference type="HOGENOM" id="CLU_000445_89_31_9"/>
<keyword evidence="7" id="KW-0902">Two-component regulatory system</keyword>
<dbReference type="GO" id="GO:0005886">
    <property type="term" value="C:plasma membrane"/>
    <property type="evidence" value="ECO:0007669"/>
    <property type="project" value="TreeGrafter"/>
</dbReference>
<dbReference type="STRING" id="411471.SUBVAR_05463"/>
<dbReference type="AlphaFoldDB" id="D1PMA4"/>
<dbReference type="InterPro" id="IPR005467">
    <property type="entry name" value="His_kinase_dom"/>
</dbReference>
<evidence type="ECO:0000256" key="5">
    <source>
        <dbReference type="ARBA" id="ARBA00022679"/>
    </source>
</evidence>
<keyword evidence="6 9" id="KW-0418">Kinase</keyword>
<evidence type="ECO:0000256" key="6">
    <source>
        <dbReference type="ARBA" id="ARBA00022777"/>
    </source>
</evidence>
<dbReference type="GO" id="GO:0000155">
    <property type="term" value="F:phosphorelay sensor kinase activity"/>
    <property type="evidence" value="ECO:0007669"/>
    <property type="project" value="TreeGrafter"/>
</dbReference>
<dbReference type="OrthoDB" id="9786919at2"/>
<organism evidence="9 10">
    <name type="scientific">Subdoligranulum variabile DSM 15176</name>
    <dbReference type="NCBI Taxonomy" id="411471"/>
    <lineage>
        <taxon>Bacteria</taxon>
        <taxon>Bacillati</taxon>
        <taxon>Bacillota</taxon>
        <taxon>Clostridia</taxon>
        <taxon>Eubacteriales</taxon>
        <taxon>Oscillospiraceae</taxon>
        <taxon>Subdoligranulum</taxon>
    </lineage>
</organism>
<keyword evidence="4" id="KW-0597">Phosphoprotein</keyword>
<evidence type="ECO:0000259" key="8">
    <source>
        <dbReference type="PROSITE" id="PS50109"/>
    </source>
</evidence>
<dbReference type="PROSITE" id="PS50109">
    <property type="entry name" value="HIS_KIN"/>
    <property type="match status" value="1"/>
</dbReference>
<dbReference type="RefSeq" id="WP_007046849.1">
    <property type="nucleotide sequence ID" value="NZ_GG704769.1"/>
</dbReference>
<evidence type="ECO:0000256" key="4">
    <source>
        <dbReference type="ARBA" id="ARBA00022553"/>
    </source>
</evidence>
<reference evidence="9" key="1">
    <citation type="submission" date="2009-12" db="EMBL/GenBank/DDBJ databases">
        <authorList>
            <person name="Weinstock G."/>
            <person name="Sodergren E."/>
            <person name="Clifton S."/>
            <person name="Fulton L."/>
            <person name="Fulton B."/>
            <person name="Courtney L."/>
            <person name="Fronick C."/>
            <person name="Harrison M."/>
            <person name="Strong C."/>
            <person name="Farmer C."/>
            <person name="Delahaunty K."/>
            <person name="Markovic C."/>
            <person name="Hall O."/>
            <person name="Minx P."/>
            <person name="Tomlinson C."/>
            <person name="Mitreva M."/>
            <person name="Nelson J."/>
            <person name="Hou S."/>
            <person name="Wollam A."/>
            <person name="Pepin K.H."/>
            <person name="Johnson M."/>
            <person name="Bhonagiri V."/>
            <person name="Nash W.E."/>
            <person name="Warren W."/>
            <person name="Chinwalla A."/>
            <person name="Mardis E.R."/>
            <person name="Wilson R.K."/>
        </authorList>
    </citation>
    <scope>NUCLEOTIDE SEQUENCE [LARGE SCALE GENOMIC DNA]</scope>
    <source>
        <strain evidence="9">DSM 15176</strain>
    </source>
</reference>
<dbReference type="eggNOG" id="COG5002">
    <property type="taxonomic scope" value="Bacteria"/>
</dbReference>
<keyword evidence="10" id="KW-1185">Reference proteome</keyword>
<comment type="caution">
    <text evidence="9">The sequence shown here is derived from an EMBL/GenBank/DDBJ whole genome shotgun (WGS) entry which is preliminary data.</text>
</comment>